<keyword evidence="1" id="KW-0812">Transmembrane</keyword>
<protein>
    <submittedName>
        <fullName evidence="4">GAF domain-containing protein</fullName>
    </submittedName>
</protein>
<dbReference type="EMBL" id="SGXM01000005">
    <property type="protein sequence ID" value="RZT36433.1"/>
    <property type="molecule type" value="Genomic_DNA"/>
</dbReference>
<keyword evidence="1" id="KW-1133">Transmembrane helix</keyword>
<dbReference type="Pfam" id="PF13492">
    <property type="entry name" value="GAF_3"/>
    <property type="match status" value="1"/>
</dbReference>
<keyword evidence="1" id="KW-0472">Membrane</keyword>
<feature type="domain" description="GAF" evidence="2">
    <location>
        <begin position="206"/>
        <end position="321"/>
    </location>
</feature>
<feature type="domain" description="PelD GGDEF" evidence="3">
    <location>
        <begin position="334"/>
        <end position="458"/>
    </location>
</feature>
<evidence type="ECO:0000313" key="4">
    <source>
        <dbReference type="EMBL" id="RZT36433.1"/>
    </source>
</evidence>
<evidence type="ECO:0000256" key="1">
    <source>
        <dbReference type="SAM" id="Phobius"/>
    </source>
</evidence>
<dbReference type="SUPFAM" id="SSF55781">
    <property type="entry name" value="GAF domain-like"/>
    <property type="match status" value="1"/>
</dbReference>
<dbReference type="AlphaFoldDB" id="A0A4Q7RS21"/>
<keyword evidence="5" id="KW-1185">Reference proteome</keyword>
<proteinExistence type="predicted"/>
<evidence type="ECO:0000259" key="2">
    <source>
        <dbReference type="Pfam" id="PF13492"/>
    </source>
</evidence>
<name>A0A4Q7RS21_9BURK</name>
<feature type="transmembrane region" description="Helical" evidence="1">
    <location>
        <begin position="82"/>
        <end position="104"/>
    </location>
</feature>
<dbReference type="Gene3D" id="3.30.70.2880">
    <property type="match status" value="1"/>
</dbReference>
<dbReference type="OrthoDB" id="5442761at2"/>
<reference evidence="4 5" key="1">
    <citation type="journal article" date="2015" name="Stand. Genomic Sci.">
        <title>Genomic Encyclopedia of Bacterial and Archaeal Type Strains, Phase III: the genomes of soil and plant-associated and newly described type strains.</title>
        <authorList>
            <person name="Whitman W.B."/>
            <person name="Woyke T."/>
            <person name="Klenk H.P."/>
            <person name="Zhou Y."/>
            <person name="Lilburn T.G."/>
            <person name="Beck B.J."/>
            <person name="De Vos P."/>
            <person name="Vandamme P."/>
            <person name="Eisen J.A."/>
            <person name="Garrity G."/>
            <person name="Hugenholtz P."/>
            <person name="Kyrpides N.C."/>
        </authorList>
    </citation>
    <scope>NUCLEOTIDE SEQUENCE [LARGE SCALE GENOMIC DNA]</scope>
    <source>
        <strain evidence="4 5">ASC-9842</strain>
    </source>
</reference>
<accession>A0A4Q7RS21</accession>
<evidence type="ECO:0000313" key="5">
    <source>
        <dbReference type="Proteomes" id="UP000291078"/>
    </source>
</evidence>
<feature type="transmembrane region" description="Helical" evidence="1">
    <location>
        <begin position="110"/>
        <end position="129"/>
    </location>
</feature>
<dbReference type="InterPro" id="IPR003018">
    <property type="entry name" value="GAF"/>
</dbReference>
<dbReference type="Gene3D" id="3.30.450.40">
    <property type="match status" value="1"/>
</dbReference>
<dbReference type="InterPro" id="IPR031583">
    <property type="entry name" value="PelD_GGDEF"/>
</dbReference>
<organism evidence="4 5">
    <name type="scientific">Cupriavidus agavae</name>
    <dbReference type="NCBI Taxonomy" id="1001822"/>
    <lineage>
        <taxon>Bacteria</taxon>
        <taxon>Pseudomonadati</taxon>
        <taxon>Pseudomonadota</taxon>
        <taxon>Betaproteobacteria</taxon>
        <taxon>Burkholderiales</taxon>
        <taxon>Burkholderiaceae</taxon>
        <taxon>Cupriavidus</taxon>
    </lineage>
</organism>
<gene>
    <name evidence="4" type="ORF">EV147_3753</name>
</gene>
<dbReference type="Pfam" id="PF16963">
    <property type="entry name" value="PelD_GGDEF"/>
    <property type="match status" value="1"/>
</dbReference>
<feature type="transmembrane region" description="Helical" evidence="1">
    <location>
        <begin position="21"/>
        <end position="51"/>
    </location>
</feature>
<dbReference type="Proteomes" id="UP000291078">
    <property type="component" value="Unassembled WGS sequence"/>
</dbReference>
<comment type="caution">
    <text evidence="4">The sequence shown here is derived from an EMBL/GenBank/DDBJ whole genome shotgun (WGS) entry which is preliminary data.</text>
</comment>
<evidence type="ECO:0000259" key="3">
    <source>
        <dbReference type="Pfam" id="PF16963"/>
    </source>
</evidence>
<dbReference type="InterPro" id="IPR038367">
    <property type="entry name" value="PelD_GGDEF_sf"/>
</dbReference>
<sequence>MANSAEQRRQGQGISLGGRYARWLAPAGSGAAAVLEMIVVMVVAMAVAWAVLPQNPLLLDLGFPWAWLLPVILALRYGTLVGVGAVLMLLGGWFFFGNLGAYATLAFPRLFYLGGLLMVLVAGQFGDVWNTRLARARAVNRYLDERLSALTKNHYLLRISHARLENDLLARPTTLRDTLSQLRAVAMQDVARAGQVQRLAGAQPMLQVVAQACQVEAAALYAVDGESILPETVAAIGPNFALDVNDPLVRHCLDTHELAHLKSNGLQQDAQTRYVAVAPVLAGADRLIGVLVVERMPFLSLTYENLQLLMVLMGYYADGVDHARATHGIQELAPAIPYAFALDYARLSRLRRETGIESSVVALVFDLDEARDALFEQVVRSRRALDVAWPATGAQQRAMLTLMPLSDSQAVSAYLVRIEDMLRAQFGTDFASAHIGVYTLSVPAAGAEDALVRLLHRCHLDGNAASAAPGTLAANGAAPAAGQAQTGLTG</sequence>
<dbReference type="InterPro" id="IPR029016">
    <property type="entry name" value="GAF-like_dom_sf"/>
</dbReference>